<keyword evidence="1" id="KW-0812">Transmembrane</keyword>
<keyword evidence="1" id="KW-1133">Transmembrane helix</keyword>
<evidence type="ECO:0000256" key="1">
    <source>
        <dbReference type="SAM" id="Phobius"/>
    </source>
</evidence>
<comment type="caution">
    <text evidence="2">The sequence shown here is derived from an EMBL/GenBank/DDBJ whole genome shotgun (WGS) entry which is preliminary data.</text>
</comment>
<sequence>MRKFFNWLLSGIGGTIIAIIVPKILDSYFNEPFLWNKVLWCWDKLKLFFSINIPLWIAILMIIAVFIAIKIFRIVKRMPKEPKFVNYREDSFDGFFWRWEWHKKEDEKYEVKDLIICCPIDKTSLSPHAHSFVCPKCKKTYNYGNLYIRRDVEVLIEDKIRNGTYLGG</sequence>
<accession>A0A5J4S9R1</accession>
<proteinExistence type="predicted"/>
<protein>
    <submittedName>
        <fullName evidence="2">Uncharacterized protein</fullName>
    </submittedName>
</protein>
<gene>
    <name evidence="2" type="ORF">EZS27_009376</name>
</gene>
<name>A0A5J4S9R1_9ZZZZ</name>
<feature type="transmembrane region" description="Helical" evidence="1">
    <location>
        <begin position="7"/>
        <end position="25"/>
    </location>
</feature>
<dbReference type="AlphaFoldDB" id="A0A5J4S9R1"/>
<feature type="transmembrane region" description="Helical" evidence="1">
    <location>
        <begin position="45"/>
        <end position="69"/>
    </location>
</feature>
<reference evidence="2" key="1">
    <citation type="submission" date="2019-03" db="EMBL/GenBank/DDBJ databases">
        <title>Single cell metagenomics reveals metabolic interactions within the superorganism composed of flagellate Streblomastix strix and complex community of Bacteroidetes bacteria on its surface.</title>
        <authorList>
            <person name="Treitli S.C."/>
            <person name="Kolisko M."/>
            <person name="Husnik F."/>
            <person name="Keeling P."/>
            <person name="Hampl V."/>
        </authorList>
    </citation>
    <scope>NUCLEOTIDE SEQUENCE</scope>
    <source>
        <strain evidence="2">STM</strain>
    </source>
</reference>
<organism evidence="2">
    <name type="scientific">termite gut metagenome</name>
    <dbReference type="NCBI Taxonomy" id="433724"/>
    <lineage>
        <taxon>unclassified sequences</taxon>
        <taxon>metagenomes</taxon>
        <taxon>organismal metagenomes</taxon>
    </lineage>
</organism>
<evidence type="ECO:0000313" key="2">
    <source>
        <dbReference type="EMBL" id="KAA6342916.1"/>
    </source>
</evidence>
<keyword evidence="1" id="KW-0472">Membrane</keyword>
<dbReference type="EMBL" id="SNRY01000299">
    <property type="protein sequence ID" value="KAA6342916.1"/>
    <property type="molecule type" value="Genomic_DNA"/>
</dbReference>